<dbReference type="InterPro" id="IPR045078">
    <property type="entry name" value="TST/MPST-like"/>
</dbReference>
<dbReference type="SUPFAM" id="SSF52821">
    <property type="entry name" value="Rhodanese/Cell cycle control phosphatase"/>
    <property type="match status" value="2"/>
</dbReference>
<evidence type="ECO:0000256" key="1">
    <source>
        <dbReference type="ARBA" id="ARBA00022679"/>
    </source>
</evidence>
<dbReference type="CDD" id="cd01449">
    <property type="entry name" value="TST_Repeat_2"/>
    <property type="match status" value="1"/>
</dbReference>
<keyword evidence="2" id="KW-0677">Repeat</keyword>
<dbReference type="EMBL" id="CP029463">
    <property type="protein sequence ID" value="AWM15339.1"/>
    <property type="molecule type" value="Genomic_DNA"/>
</dbReference>
<dbReference type="KEGG" id="fse:DI487_12035"/>
<dbReference type="Proteomes" id="UP000245429">
    <property type="component" value="Chromosome"/>
</dbReference>
<feature type="domain" description="Rhodanese" evidence="3">
    <location>
        <begin position="16"/>
        <end position="134"/>
    </location>
</feature>
<protein>
    <submittedName>
        <fullName evidence="4">Sulfurtransferase</fullName>
    </submittedName>
</protein>
<evidence type="ECO:0000256" key="2">
    <source>
        <dbReference type="ARBA" id="ARBA00022737"/>
    </source>
</evidence>
<dbReference type="PANTHER" id="PTHR11364">
    <property type="entry name" value="THIOSULFATE SULFERTANSFERASE"/>
    <property type="match status" value="1"/>
</dbReference>
<name>A0A2U8QZ53_9FLAO</name>
<evidence type="ECO:0000259" key="3">
    <source>
        <dbReference type="PROSITE" id="PS50206"/>
    </source>
</evidence>
<dbReference type="Gene3D" id="3.40.250.10">
    <property type="entry name" value="Rhodanese-like domain"/>
    <property type="match status" value="2"/>
</dbReference>
<keyword evidence="1 4" id="KW-0808">Transferase</keyword>
<feature type="domain" description="Rhodanese" evidence="3">
    <location>
        <begin position="161"/>
        <end position="274"/>
    </location>
</feature>
<dbReference type="SMART" id="SM00450">
    <property type="entry name" value="RHOD"/>
    <property type="match status" value="2"/>
</dbReference>
<dbReference type="OrthoDB" id="9770030at2"/>
<dbReference type="InterPro" id="IPR001763">
    <property type="entry name" value="Rhodanese-like_dom"/>
</dbReference>
<gene>
    <name evidence="4" type="ORF">DI487_12035</name>
</gene>
<dbReference type="GO" id="GO:0004792">
    <property type="term" value="F:thiosulfate-cyanide sulfurtransferase activity"/>
    <property type="evidence" value="ECO:0007669"/>
    <property type="project" value="TreeGrafter"/>
</dbReference>
<evidence type="ECO:0000313" key="5">
    <source>
        <dbReference type="Proteomes" id="UP000245429"/>
    </source>
</evidence>
<sequence>MNPIIKVQELQEISEKEKDLVIVDVSNGKEARYNYEKKHLDKAIFVDLNSQLADIKDNFSQGGRHPLPKIEDFSEILGKIGISKHTHVVIYDDKNGANAAARFWWMLKAAGHKKVQVLDGGIQKAEQSGYPVNNHKVQPVPVADYPFTKWELPLVEMDEIRKTNDLIIDVREENRYLGISEPIDQIAGHIPGAVNFPFPENLNPDGTFLTPVQLKEKYTKLLKGQSIEHVIVHCGSGVTACHTILALDYAGLGNPKLYVGSWSEWSRNENKMATGANVD</sequence>
<keyword evidence="5" id="KW-1185">Reference proteome</keyword>
<dbReference type="AlphaFoldDB" id="A0A2U8QZ53"/>
<accession>A0A2U8QZ53</accession>
<evidence type="ECO:0000313" key="4">
    <source>
        <dbReference type="EMBL" id="AWM15339.1"/>
    </source>
</evidence>
<reference evidence="4 5" key="1">
    <citation type="submission" date="2018-05" db="EMBL/GenBank/DDBJ databases">
        <title>Flavobacterium sp. MEBiC07310.</title>
        <authorList>
            <person name="Baek K."/>
        </authorList>
    </citation>
    <scope>NUCLEOTIDE SEQUENCE [LARGE SCALE GENOMIC DNA]</scope>
    <source>
        <strain evidence="4 5">MEBiC07310</strain>
    </source>
</reference>
<dbReference type="PANTHER" id="PTHR11364:SF27">
    <property type="entry name" value="SULFURTRANSFERASE"/>
    <property type="match status" value="1"/>
</dbReference>
<dbReference type="RefSeq" id="WP_109570676.1">
    <property type="nucleotide sequence ID" value="NZ_CP029463.1"/>
</dbReference>
<dbReference type="InterPro" id="IPR036873">
    <property type="entry name" value="Rhodanese-like_dom_sf"/>
</dbReference>
<organism evidence="4 5">
    <name type="scientific">Flavobacterium sediminis</name>
    <dbReference type="NCBI Taxonomy" id="2201181"/>
    <lineage>
        <taxon>Bacteria</taxon>
        <taxon>Pseudomonadati</taxon>
        <taxon>Bacteroidota</taxon>
        <taxon>Flavobacteriia</taxon>
        <taxon>Flavobacteriales</taxon>
        <taxon>Flavobacteriaceae</taxon>
        <taxon>Flavobacterium</taxon>
    </lineage>
</organism>
<dbReference type="CDD" id="cd01448">
    <property type="entry name" value="TST_Repeat_1"/>
    <property type="match status" value="1"/>
</dbReference>
<dbReference type="Pfam" id="PF00581">
    <property type="entry name" value="Rhodanese"/>
    <property type="match status" value="2"/>
</dbReference>
<dbReference type="PROSITE" id="PS50206">
    <property type="entry name" value="RHODANESE_3"/>
    <property type="match status" value="2"/>
</dbReference>
<proteinExistence type="predicted"/>